<comment type="caution">
    <text evidence="2">The sequence shown here is derived from an EMBL/GenBank/DDBJ whole genome shotgun (WGS) entry which is preliminary data.</text>
</comment>
<name>A0A5B7EVA5_PORTR</name>
<organism evidence="2 3">
    <name type="scientific">Portunus trituberculatus</name>
    <name type="common">Swimming crab</name>
    <name type="synonym">Neptunus trituberculatus</name>
    <dbReference type="NCBI Taxonomy" id="210409"/>
    <lineage>
        <taxon>Eukaryota</taxon>
        <taxon>Metazoa</taxon>
        <taxon>Ecdysozoa</taxon>
        <taxon>Arthropoda</taxon>
        <taxon>Crustacea</taxon>
        <taxon>Multicrustacea</taxon>
        <taxon>Malacostraca</taxon>
        <taxon>Eumalacostraca</taxon>
        <taxon>Eucarida</taxon>
        <taxon>Decapoda</taxon>
        <taxon>Pleocyemata</taxon>
        <taxon>Brachyura</taxon>
        <taxon>Eubrachyura</taxon>
        <taxon>Portunoidea</taxon>
        <taxon>Portunidae</taxon>
        <taxon>Portuninae</taxon>
        <taxon>Portunus</taxon>
    </lineage>
</organism>
<evidence type="ECO:0000313" key="2">
    <source>
        <dbReference type="EMBL" id="MPC38641.1"/>
    </source>
</evidence>
<protein>
    <submittedName>
        <fullName evidence="2">Uncharacterized protein</fullName>
    </submittedName>
</protein>
<keyword evidence="3" id="KW-1185">Reference proteome</keyword>
<feature type="region of interest" description="Disordered" evidence="1">
    <location>
        <begin position="49"/>
        <end position="79"/>
    </location>
</feature>
<sequence length="79" mass="8702">MREIGTCLFGEYNYHVIVCLVLFAARQSRDKIGRGESRGAGLPTSQVGLLPLLLRPPPPPRDMRRGGRPGIMNCTSLHT</sequence>
<gene>
    <name evidence="2" type="ORF">E2C01_032152</name>
</gene>
<dbReference type="EMBL" id="VSRR010004127">
    <property type="protein sequence ID" value="MPC38641.1"/>
    <property type="molecule type" value="Genomic_DNA"/>
</dbReference>
<dbReference type="Proteomes" id="UP000324222">
    <property type="component" value="Unassembled WGS sequence"/>
</dbReference>
<reference evidence="2 3" key="1">
    <citation type="submission" date="2019-05" db="EMBL/GenBank/DDBJ databases">
        <title>Another draft genome of Portunus trituberculatus and its Hox gene families provides insights of decapod evolution.</title>
        <authorList>
            <person name="Jeong J.-H."/>
            <person name="Song I."/>
            <person name="Kim S."/>
            <person name="Choi T."/>
            <person name="Kim D."/>
            <person name="Ryu S."/>
            <person name="Kim W."/>
        </authorList>
    </citation>
    <scope>NUCLEOTIDE SEQUENCE [LARGE SCALE GENOMIC DNA]</scope>
    <source>
        <tissue evidence="2">Muscle</tissue>
    </source>
</reference>
<accession>A0A5B7EVA5</accession>
<evidence type="ECO:0000313" key="3">
    <source>
        <dbReference type="Proteomes" id="UP000324222"/>
    </source>
</evidence>
<dbReference type="AlphaFoldDB" id="A0A5B7EVA5"/>
<proteinExistence type="predicted"/>
<evidence type="ECO:0000256" key="1">
    <source>
        <dbReference type="SAM" id="MobiDB-lite"/>
    </source>
</evidence>